<dbReference type="EMBL" id="JBCIVJ010000035">
    <property type="protein sequence ID" value="MEN0582064.1"/>
    <property type="molecule type" value="Genomic_DNA"/>
</dbReference>
<sequence length="46" mass="5296">MCPTIDNNIRFWRNADDAGLAVRFEREVEAGIFARAGPRRRLMLCS</sequence>
<name>A0ABU9VBS6_9ENTR</name>
<accession>A0ABU9VBS6</accession>
<gene>
    <name evidence="1" type="ORF">AAIG39_24130</name>
</gene>
<organism evidence="1 2">
    <name type="scientific">Phytobacter palmae</name>
    <dbReference type="NCBI Taxonomy" id="1855371"/>
    <lineage>
        <taxon>Bacteria</taxon>
        <taxon>Pseudomonadati</taxon>
        <taxon>Pseudomonadota</taxon>
        <taxon>Gammaproteobacteria</taxon>
        <taxon>Enterobacterales</taxon>
        <taxon>Enterobacteriaceae</taxon>
        <taxon>Phytobacter</taxon>
    </lineage>
</organism>
<evidence type="ECO:0000313" key="1">
    <source>
        <dbReference type="EMBL" id="MEN0582064.1"/>
    </source>
</evidence>
<dbReference type="RefSeq" id="WP_343194915.1">
    <property type="nucleotide sequence ID" value="NZ_JBCIVJ010000035.1"/>
</dbReference>
<comment type="caution">
    <text evidence="1">The sequence shown here is derived from an EMBL/GenBank/DDBJ whole genome shotgun (WGS) entry which is preliminary data.</text>
</comment>
<dbReference type="Proteomes" id="UP001411173">
    <property type="component" value="Unassembled WGS sequence"/>
</dbReference>
<keyword evidence="2" id="KW-1185">Reference proteome</keyword>
<proteinExistence type="predicted"/>
<reference evidence="1 2" key="1">
    <citation type="submission" date="2024-02" db="EMBL/GenBank/DDBJ databases">
        <title>Whole genome of MDR Enterobacteriaceae from southern Thailand.</title>
        <authorList>
            <person name="Surachat K."/>
        </authorList>
    </citation>
    <scope>NUCLEOTIDE SEQUENCE [LARGE SCALE GENOMIC DNA]</scope>
    <source>
        <strain evidence="1 2">PSU_29</strain>
    </source>
</reference>
<evidence type="ECO:0000313" key="2">
    <source>
        <dbReference type="Proteomes" id="UP001411173"/>
    </source>
</evidence>
<protein>
    <submittedName>
        <fullName evidence="1">Uncharacterized protein</fullName>
    </submittedName>
</protein>